<keyword evidence="3 7" id="KW-0812">Transmembrane</keyword>
<feature type="compositionally biased region" description="Basic and acidic residues" evidence="6">
    <location>
        <begin position="483"/>
        <end position="499"/>
    </location>
</feature>
<organism evidence="9 10">
    <name type="scientific">Moelleriella libera RCEF 2490</name>
    <dbReference type="NCBI Taxonomy" id="1081109"/>
    <lineage>
        <taxon>Eukaryota</taxon>
        <taxon>Fungi</taxon>
        <taxon>Dikarya</taxon>
        <taxon>Ascomycota</taxon>
        <taxon>Pezizomycotina</taxon>
        <taxon>Sordariomycetes</taxon>
        <taxon>Hypocreomycetidae</taxon>
        <taxon>Hypocreales</taxon>
        <taxon>Clavicipitaceae</taxon>
        <taxon>Moelleriella</taxon>
    </lineage>
</organism>
<dbReference type="STRING" id="1081109.A0A167ZM70"/>
<protein>
    <submittedName>
        <fullName evidence="9">Major facilitator superfamily domain, general substrate transporter</fullName>
    </submittedName>
</protein>
<dbReference type="GO" id="GO:0022857">
    <property type="term" value="F:transmembrane transporter activity"/>
    <property type="evidence" value="ECO:0007669"/>
    <property type="project" value="InterPro"/>
</dbReference>
<gene>
    <name evidence="9" type="ORF">AAL_05878</name>
</gene>
<dbReference type="InterPro" id="IPR020846">
    <property type="entry name" value="MFS_dom"/>
</dbReference>
<dbReference type="PANTHER" id="PTHR43791:SF24">
    <property type="entry name" value="NICOTINIC ACID PLASMA MEMBRANE TRANSPORTER"/>
    <property type="match status" value="1"/>
</dbReference>
<dbReference type="Gene3D" id="1.20.1250.20">
    <property type="entry name" value="MFS general substrate transporter like domains"/>
    <property type="match status" value="2"/>
</dbReference>
<dbReference type="FunFam" id="1.20.1250.20:FF:000013">
    <property type="entry name" value="MFS general substrate transporter"/>
    <property type="match status" value="1"/>
</dbReference>
<name>A0A167ZM70_9HYPO</name>
<dbReference type="Proteomes" id="UP000078544">
    <property type="component" value="Unassembled WGS sequence"/>
</dbReference>
<reference evidence="9 10" key="1">
    <citation type="journal article" date="2016" name="Genome Biol. Evol.">
        <title>Divergent and convergent evolution of fungal pathogenicity.</title>
        <authorList>
            <person name="Shang Y."/>
            <person name="Xiao G."/>
            <person name="Zheng P."/>
            <person name="Cen K."/>
            <person name="Zhan S."/>
            <person name="Wang C."/>
        </authorList>
    </citation>
    <scope>NUCLEOTIDE SEQUENCE [LARGE SCALE GENOMIC DNA]</scope>
    <source>
        <strain evidence="9 10">RCEF 2490</strain>
    </source>
</reference>
<evidence type="ECO:0000256" key="5">
    <source>
        <dbReference type="ARBA" id="ARBA00023136"/>
    </source>
</evidence>
<dbReference type="GO" id="GO:0016020">
    <property type="term" value="C:membrane"/>
    <property type="evidence" value="ECO:0007669"/>
    <property type="project" value="UniProtKB-SubCell"/>
</dbReference>
<feature type="transmembrane region" description="Helical" evidence="7">
    <location>
        <begin position="229"/>
        <end position="249"/>
    </location>
</feature>
<comment type="subcellular location">
    <subcellularLocation>
        <location evidence="1">Membrane</location>
        <topology evidence="1">Multi-pass membrane protein</topology>
    </subcellularLocation>
</comment>
<feature type="transmembrane region" description="Helical" evidence="7">
    <location>
        <begin position="197"/>
        <end position="217"/>
    </location>
</feature>
<feature type="transmembrane region" description="Helical" evidence="7">
    <location>
        <begin position="454"/>
        <end position="474"/>
    </location>
</feature>
<dbReference type="InterPro" id="IPR011701">
    <property type="entry name" value="MFS"/>
</dbReference>
<evidence type="ECO:0000256" key="1">
    <source>
        <dbReference type="ARBA" id="ARBA00004141"/>
    </source>
</evidence>
<feature type="transmembrane region" description="Helical" evidence="7">
    <location>
        <begin position="391"/>
        <end position="408"/>
    </location>
</feature>
<keyword evidence="4 7" id="KW-1133">Transmembrane helix</keyword>
<evidence type="ECO:0000256" key="4">
    <source>
        <dbReference type="ARBA" id="ARBA00022989"/>
    </source>
</evidence>
<feature type="transmembrane region" description="Helical" evidence="7">
    <location>
        <begin position="113"/>
        <end position="132"/>
    </location>
</feature>
<evidence type="ECO:0000256" key="2">
    <source>
        <dbReference type="ARBA" id="ARBA00022448"/>
    </source>
</evidence>
<dbReference type="InterPro" id="IPR036259">
    <property type="entry name" value="MFS_trans_sf"/>
</dbReference>
<sequence length="508" mass="56742">MDPEKTTPGILRPDAERQEQIEGEGIFADTDKHKQDVAAGSVTNVDDFASDIVVDPIIEKRILRRLDASLAPLFCVLYFLSYLDRSNIGNAAVAGLSDQLELSGPQLSTSISVFYATYVSLIVPIVLAVRWLKTNRAVSVMLLSWSLVTIGTAFVRHYHSLIVCRLILGICEAGLFPCISLYITSIYNPREQGLRNAYLFGAASLSGMFGGLVATGITKISSAGTLRGWSWLYIIEGLVSICVVPWAYFGLPEFPAKSKRWTAEELETLERRELKRQEYMGNYEFDWSQVWSTFKDWRLYTGCAIQFFQDIILYGFTSFLPSIIKGGLGYDSLQAQYLGVPVYFLGGVALFSAALAGDRWGLRGTIIFVCDAFAVAGYIILLAVESPGVRYFACYLVAIALFCGPGLNETWIVNNTAPHYRRATALGMCQTLGNIAGVVAPQVYRQAPYRLGHWFSLGSVIMCMILIAIQIVYFRSENRRKEEMVRGERPDDRNDKSGEHNLNFRYVY</sequence>
<keyword evidence="2" id="KW-0813">Transport</keyword>
<dbReference type="PANTHER" id="PTHR43791">
    <property type="entry name" value="PERMEASE-RELATED"/>
    <property type="match status" value="1"/>
</dbReference>
<accession>A0A167ZM70</accession>
<dbReference type="PROSITE" id="PS50850">
    <property type="entry name" value="MFS"/>
    <property type="match status" value="1"/>
</dbReference>
<dbReference type="Pfam" id="PF07690">
    <property type="entry name" value="MFS_1"/>
    <property type="match status" value="1"/>
</dbReference>
<evidence type="ECO:0000313" key="9">
    <source>
        <dbReference type="EMBL" id="KZZ92846.1"/>
    </source>
</evidence>
<evidence type="ECO:0000256" key="6">
    <source>
        <dbReference type="SAM" id="MobiDB-lite"/>
    </source>
</evidence>
<feature type="domain" description="Major facilitator superfamily (MFS) profile" evidence="8">
    <location>
        <begin position="70"/>
        <end position="480"/>
    </location>
</feature>
<feature type="transmembrane region" description="Helical" evidence="7">
    <location>
        <begin position="162"/>
        <end position="185"/>
    </location>
</feature>
<feature type="transmembrane region" description="Helical" evidence="7">
    <location>
        <begin position="138"/>
        <end position="155"/>
    </location>
</feature>
<dbReference type="AlphaFoldDB" id="A0A167ZM70"/>
<dbReference type="SUPFAM" id="SSF103473">
    <property type="entry name" value="MFS general substrate transporter"/>
    <property type="match status" value="1"/>
</dbReference>
<dbReference type="FunFam" id="1.20.1250.20:FF:000018">
    <property type="entry name" value="MFS transporter permease"/>
    <property type="match status" value="1"/>
</dbReference>
<evidence type="ECO:0000259" key="8">
    <source>
        <dbReference type="PROSITE" id="PS50850"/>
    </source>
</evidence>
<keyword evidence="10" id="KW-1185">Reference proteome</keyword>
<proteinExistence type="predicted"/>
<feature type="transmembrane region" description="Helical" evidence="7">
    <location>
        <begin position="362"/>
        <end position="384"/>
    </location>
</feature>
<feature type="transmembrane region" description="Helical" evidence="7">
    <location>
        <begin position="337"/>
        <end position="356"/>
    </location>
</feature>
<evidence type="ECO:0000313" key="10">
    <source>
        <dbReference type="Proteomes" id="UP000078544"/>
    </source>
</evidence>
<feature type="region of interest" description="Disordered" evidence="6">
    <location>
        <begin position="483"/>
        <end position="502"/>
    </location>
</feature>
<keyword evidence="5 7" id="KW-0472">Membrane</keyword>
<evidence type="ECO:0000256" key="3">
    <source>
        <dbReference type="ARBA" id="ARBA00022692"/>
    </source>
</evidence>
<evidence type="ECO:0000256" key="7">
    <source>
        <dbReference type="SAM" id="Phobius"/>
    </source>
</evidence>
<dbReference type="OrthoDB" id="2962993at2759"/>
<dbReference type="EMBL" id="AZGY01000014">
    <property type="protein sequence ID" value="KZZ92846.1"/>
    <property type="molecule type" value="Genomic_DNA"/>
</dbReference>
<comment type="caution">
    <text evidence="9">The sequence shown here is derived from an EMBL/GenBank/DDBJ whole genome shotgun (WGS) entry which is preliminary data.</text>
</comment>